<organism evidence="1 2">
    <name type="scientific">Acetanaerobacterium elongatum</name>
    <dbReference type="NCBI Taxonomy" id="258515"/>
    <lineage>
        <taxon>Bacteria</taxon>
        <taxon>Bacillati</taxon>
        <taxon>Bacillota</taxon>
        <taxon>Clostridia</taxon>
        <taxon>Eubacteriales</taxon>
        <taxon>Oscillospiraceae</taxon>
        <taxon>Acetanaerobacterium</taxon>
    </lineage>
</organism>
<keyword evidence="2" id="KW-1185">Reference proteome</keyword>
<gene>
    <name evidence="1" type="ORF">SAMN05192585_14115</name>
</gene>
<dbReference type="PANTHER" id="PTHR39450">
    <property type="entry name" value="MOLYBDOPTERIN OXIDOREDUCTASE, 4FE-4S CLUSTER-BINDING SUBUNIT"/>
    <property type="match status" value="1"/>
</dbReference>
<dbReference type="SUPFAM" id="SSF160148">
    <property type="entry name" value="CPE0013-like"/>
    <property type="match status" value="1"/>
</dbReference>
<reference evidence="1 2" key="1">
    <citation type="submission" date="2016-10" db="EMBL/GenBank/DDBJ databases">
        <authorList>
            <person name="de Groot N.N."/>
        </authorList>
    </citation>
    <scope>NUCLEOTIDE SEQUENCE [LARGE SCALE GENOMIC DNA]</scope>
    <source>
        <strain evidence="1 2">CGMCC 1.5012</strain>
    </source>
</reference>
<dbReference type="Proteomes" id="UP000199182">
    <property type="component" value="Unassembled WGS sequence"/>
</dbReference>
<dbReference type="InterPro" id="IPR012460">
    <property type="entry name" value="DUF1667"/>
</dbReference>
<dbReference type="AlphaFoldDB" id="A0A1H0FKW5"/>
<sequence length="117" mass="12760">MKELICIVCPKGCHLKIDEENDYKVTGNGCERGAVYGCKELTNPTRVLTTTVKVEGAAIARLPVKTDGDIPKQVLFRAMDEINRVTVKAPVKRGNIVLKNLLGLPINVIATKTIESV</sequence>
<evidence type="ECO:0000313" key="1">
    <source>
        <dbReference type="EMBL" id="SDN95303.1"/>
    </source>
</evidence>
<dbReference type="EMBL" id="FNID01000041">
    <property type="protein sequence ID" value="SDN95303.1"/>
    <property type="molecule type" value="Genomic_DNA"/>
</dbReference>
<dbReference type="PANTHER" id="PTHR39450:SF1">
    <property type="entry name" value="DUF1667 DOMAIN-CONTAINING PROTEIN"/>
    <property type="match status" value="1"/>
</dbReference>
<protein>
    <submittedName>
        <fullName evidence="1">CxxC motif-containing protein</fullName>
    </submittedName>
</protein>
<accession>A0A1H0FKW5</accession>
<dbReference type="STRING" id="258515.SAMN05192585_14115"/>
<name>A0A1H0FKW5_9FIRM</name>
<evidence type="ECO:0000313" key="2">
    <source>
        <dbReference type="Proteomes" id="UP000199182"/>
    </source>
</evidence>
<proteinExistence type="predicted"/>
<dbReference type="RefSeq" id="WP_092642911.1">
    <property type="nucleotide sequence ID" value="NZ_FNID01000041.1"/>
</dbReference>
<dbReference type="Pfam" id="PF07892">
    <property type="entry name" value="DUF1667"/>
    <property type="match status" value="1"/>
</dbReference>
<dbReference type="InterPro" id="IPR036593">
    <property type="entry name" value="CPE0013-like_sf"/>
</dbReference>
<dbReference type="Gene3D" id="3.10.530.10">
    <property type="entry name" value="CPE0013-like"/>
    <property type="match status" value="1"/>
</dbReference>
<dbReference type="OrthoDB" id="9811531at2"/>